<evidence type="ECO:0000259" key="8">
    <source>
        <dbReference type="Pfam" id="PF01120"/>
    </source>
</evidence>
<dbReference type="InterPro" id="IPR057739">
    <property type="entry name" value="Glyco_hydro_29_N"/>
</dbReference>
<keyword evidence="4 7" id="KW-0732">Signal</keyword>
<comment type="caution">
    <text evidence="9">The sequence shown here is derived from an EMBL/GenBank/DDBJ whole genome shotgun (WGS) entry which is preliminary data.</text>
</comment>
<feature type="signal peptide" evidence="7">
    <location>
        <begin position="1"/>
        <end position="23"/>
    </location>
</feature>
<keyword evidence="6" id="KW-0326">Glycosidase</keyword>
<dbReference type="PROSITE" id="PS51257">
    <property type="entry name" value="PROKAR_LIPOPROTEIN"/>
    <property type="match status" value="1"/>
</dbReference>
<proteinExistence type="inferred from homology"/>
<comment type="function">
    <text evidence="1">Alpha-L-fucosidase is responsible for hydrolyzing the alpha-1,6-linked fucose joined to the reducing-end N-acetylglucosamine of the carbohydrate moieties of glycoproteins.</text>
</comment>
<evidence type="ECO:0000256" key="3">
    <source>
        <dbReference type="ARBA" id="ARBA00012662"/>
    </source>
</evidence>
<name>A0ABS1HIM2_9BACT</name>
<comment type="similarity">
    <text evidence="2">Belongs to the glycosyl hydrolase 29 family.</text>
</comment>
<dbReference type="SUPFAM" id="SSF51445">
    <property type="entry name" value="(Trans)glycosidases"/>
    <property type="match status" value="1"/>
</dbReference>
<evidence type="ECO:0000313" key="10">
    <source>
        <dbReference type="Proteomes" id="UP000605676"/>
    </source>
</evidence>
<dbReference type="PANTHER" id="PTHR10030:SF37">
    <property type="entry name" value="ALPHA-L-FUCOSIDASE-RELATED"/>
    <property type="match status" value="1"/>
</dbReference>
<feature type="domain" description="Glycoside hydrolase family 29 N-terminal" evidence="8">
    <location>
        <begin position="21"/>
        <end position="352"/>
    </location>
</feature>
<dbReference type="EC" id="3.2.1.51" evidence="3"/>
<dbReference type="EMBL" id="JAENRR010000017">
    <property type="protein sequence ID" value="MBK3517525.1"/>
    <property type="molecule type" value="Genomic_DNA"/>
</dbReference>
<keyword evidence="10" id="KW-1185">Reference proteome</keyword>
<dbReference type="InterPro" id="IPR017853">
    <property type="entry name" value="GH"/>
</dbReference>
<reference evidence="9 10" key="1">
    <citation type="submission" date="2021-01" db="EMBL/GenBank/DDBJ databases">
        <title>Carboxyliciviraga sp.nov., isolated from coastal sediments.</title>
        <authorList>
            <person name="Lu D."/>
            <person name="Zhang T."/>
        </authorList>
    </citation>
    <scope>NUCLEOTIDE SEQUENCE [LARGE SCALE GENOMIC DNA]</scope>
    <source>
        <strain evidence="9 10">N1Y132</strain>
    </source>
</reference>
<evidence type="ECO:0000256" key="1">
    <source>
        <dbReference type="ARBA" id="ARBA00004071"/>
    </source>
</evidence>
<accession>A0ABS1HIM2</accession>
<dbReference type="Pfam" id="PF01120">
    <property type="entry name" value="Alpha_L_fucos"/>
    <property type="match status" value="1"/>
</dbReference>
<sequence>MHKKFTTLLSAALALLMIVSACSTGDKESIADNSINIRKQALKEWKDMKFGMFIHWGVYSIPAGVWEGKQIEKLGEQIQRHAYISDEDYQEIAAQFNPVNFDADKIVQLAKNTGMNYIVLTAKHHDGFCMFDSQHTDFDIIDKAAYKKDILKELADACQKHGLKLGIYYSTPDWHFNGPNPEVNPHDGKISVFSKVSKENEDFQVNQLKELMTNYGDIVELFFDMGEPTAAQSKRFAETVHAIQPKCVINGRIMNNQGDFITMPDNHVPDVPIDSLAWETPGTFYHTWGYKSWVKGAPVKEQVKKQIHKLAQIVARGGNFLLNIGPKSDGTVIPYEEEVLTNIGNWMAKNSEAIYQTETTPFVKLPWGECTRKGNKLYFFVLDWPENNQLTIPGLTNNITNVYALNTKDNPIAHSKLGNDKVLDISSIQADENLSVIALEYEGELNIIAPYTATNEDNSLSIAGSDAVKHGKYGRESYRSILKDYYRSWDFQVDEPGLYEVKVTYKMNYDLKDYCIEVDNQKLEFTLTGDGSVIAKSEIIDGNEEKKATTSKGKSKKYNCVSIGQIEIDEDINTLLLKQGQEFDFKATIVEFKQQDPKYRSMNIDIEKIELIPVNS</sequence>
<evidence type="ECO:0000256" key="7">
    <source>
        <dbReference type="SAM" id="SignalP"/>
    </source>
</evidence>
<dbReference type="Proteomes" id="UP000605676">
    <property type="component" value="Unassembled WGS sequence"/>
</dbReference>
<feature type="chain" id="PRO_5047014476" description="alpha-L-fucosidase" evidence="7">
    <location>
        <begin position="24"/>
        <end position="616"/>
    </location>
</feature>
<dbReference type="InterPro" id="IPR016286">
    <property type="entry name" value="FUC_metazoa-typ"/>
</dbReference>
<dbReference type="PANTHER" id="PTHR10030">
    <property type="entry name" value="ALPHA-L-FUCOSIDASE"/>
    <property type="match status" value="1"/>
</dbReference>
<dbReference type="InterPro" id="IPR000933">
    <property type="entry name" value="Glyco_hydro_29"/>
</dbReference>
<dbReference type="Gene3D" id="2.60.40.1180">
    <property type="entry name" value="Golgi alpha-mannosidase II"/>
    <property type="match status" value="1"/>
</dbReference>
<evidence type="ECO:0000256" key="2">
    <source>
        <dbReference type="ARBA" id="ARBA00007951"/>
    </source>
</evidence>
<dbReference type="InterPro" id="IPR013780">
    <property type="entry name" value="Glyco_hydro_b"/>
</dbReference>
<evidence type="ECO:0000256" key="5">
    <source>
        <dbReference type="ARBA" id="ARBA00022801"/>
    </source>
</evidence>
<dbReference type="SMART" id="SM00812">
    <property type="entry name" value="Alpha_L_fucos"/>
    <property type="match status" value="1"/>
</dbReference>
<gene>
    <name evidence="9" type="ORF">JIV24_09270</name>
</gene>
<keyword evidence="5" id="KW-0378">Hydrolase</keyword>
<dbReference type="Gene3D" id="3.20.20.80">
    <property type="entry name" value="Glycosidases"/>
    <property type="match status" value="1"/>
</dbReference>
<organism evidence="9 10">
    <name type="scientific">Carboxylicivirga marina</name>
    <dbReference type="NCBI Taxonomy" id="2800988"/>
    <lineage>
        <taxon>Bacteria</taxon>
        <taxon>Pseudomonadati</taxon>
        <taxon>Bacteroidota</taxon>
        <taxon>Bacteroidia</taxon>
        <taxon>Marinilabiliales</taxon>
        <taxon>Marinilabiliaceae</taxon>
        <taxon>Carboxylicivirga</taxon>
    </lineage>
</organism>
<evidence type="ECO:0000313" key="9">
    <source>
        <dbReference type="EMBL" id="MBK3517525.1"/>
    </source>
</evidence>
<evidence type="ECO:0000256" key="4">
    <source>
        <dbReference type="ARBA" id="ARBA00022729"/>
    </source>
</evidence>
<dbReference type="RefSeq" id="WP_200464755.1">
    <property type="nucleotide sequence ID" value="NZ_JAENRR010000017.1"/>
</dbReference>
<evidence type="ECO:0000256" key="6">
    <source>
        <dbReference type="ARBA" id="ARBA00023295"/>
    </source>
</evidence>
<protein>
    <recommendedName>
        <fullName evidence="3">alpha-L-fucosidase</fullName>
        <ecNumber evidence="3">3.2.1.51</ecNumber>
    </recommendedName>
</protein>
<dbReference type="PRINTS" id="PR00741">
    <property type="entry name" value="GLHYDRLASE29"/>
</dbReference>